<feature type="transmembrane region" description="Helical" evidence="9">
    <location>
        <begin position="211"/>
        <end position="233"/>
    </location>
</feature>
<organism evidence="10 11">
    <name type="scientific">Granulicatella adiacens ATCC 49175</name>
    <dbReference type="NCBI Taxonomy" id="638301"/>
    <lineage>
        <taxon>Bacteria</taxon>
        <taxon>Bacillati</taxon>
        <taxon>Bacillota</taxon>
        <taxon>Bacilli</taxon>
        <taxon>Lactobacillales</taxon>
        <taxon>Carnobacteriaceae</taxon>
        <taxon>Granulicatella</taxon>
    </lineage>
</organism>
<dbReference type="GeneID" id="78412622"/>
<comment type="similarity">
    <text evidence="1">Belongs to the KdgT transporter family.</text>
</comment>
<feature type="transmembrane region" description="Helical" evidence="9">
    <location>
        <begin position="276"/>
        <end position="298"/>
    </location>
</feature>
<sequence length="312" mass="31223">MKKIKIPGDTIIIPMFIGCVINTFFPQVLQIGGFTTPIVKGAGPLVGAFLFIIGGTISLKNTPKAVGRGAAIILAKIAVSVVLGLLVAKVFNDNFLGLSAVAVIGAISVANNAMYAGIVDVYGDEIDAGAVGITTLSVGPMVTMAVLSSAGLANISIWNLVGTVLPLVLGIALGNAFPYMKKVLSNGITAIIIVVGFCLGANMSFGQILEGGLPGILLGVITTLVGGIASIAADRLTGGNGVAGAAISSTAASAIATPAALSAVDATFKGIEATATTQITASVIVTAILTPILTAYIAKKFGNKKEAEVQEA</sequence>
<evidence type="ECO:0000256" key="9">
    <source>
        <dbReference type="SAM" id="Phobius"/>
    </source>
</evidence>
<protein>
    <submittedName>
        <fullName evidence="10">Putative 2-keto-3-deoxygluconate transporter</fullName>
    </submittedName>
</protein>
<evidence type="ECO:0000256" key="8">
    <source>
        <dbReference type="ARBA" id="ARBA00023136"/>
    </source>
</evidence>
<gene>
    <name evidence="10" type="primary">kdgT</name>
    <name evidence="10" type="ORF">HMPREF0444_1610</name>
</gene>
<evidence type="ECO:0000256" key="7">
    <source>
        <dbReference type="ARBA" id="ARBA00022989"/>
    </source>
</evidence>
<dbReference type="STRING" id="638301.HMPREF0444_1610"/>
<dbReference type="GO" id="GO:0015649">
    <property type="term" value="F:2-keto-3-deoxygluconate:proton symporter activity"/>
    <property type="evidence" value="ECO:0007669"/>
    <property type="project" value="InterPro"/>
</dbReference>
<feature type="transmembrane region" description="Helical" evidence="9">
    <location>
        <begin position="71"/>
        <end position="91"/>
    </location>
</feature>
<dbReference type="HOGENOM" id="CLU_057476_0_0_9"/>
<feature type="transmembrane region" description="Helical" evidence="9">
    <location>
        <begin position="157"/>
        <end position="177"/>
    </location>
</feature>
<dbReference type="InterPro" id="IPR004684">
    <property type="entry name" value="2keto-3dGluconate_permease"/>
</dbReference>
<dbReference type="Proteomes" id="UP000005926">
    <property type="component" value="Unassembled WGS sequence"/>
</dbReference>
<keyword evidence="3" id="KW-1003">Cell membrane</keyword>
<keyword evidence="8 9" id="KW-0472">Membrane</keyword>
<feature type="transmembrane region" description="Helical" evidence="9">
    <location>
        <begin position="97"/>
        <end position="118"/>
    </location>
</feature>
<feature type="transmembrane region" description="Helical" evidence="9">
    <location>
        <begin position="245"/>
        <end position="264"/>
    </location>
</feature>
<evidence type="ECO:0000313" key="11">
    <source>
        <dbReference type="Proteomes" id="UP000005926"/>
    </source>
</evidence>
<evidence type="ECO:0000256" key="4">
    <source>
        <dbReference type="ARBA" id="ARBA00022597"/>
    </source>
</evidence>
<keyword evidence="11" id="KW-1185">Reference proteome</keyword>
<feature type="transmembrane region" description="Helical" evidence="9">
    <location>
        <begin position="130"/>
        <end position="151"/>
    </location>
</feature>
<keyword evidence="6" id="KW-0769">Symport</keyword>
<keyword evidence="4" id="KW-0762">Sugar transport</keyword>
<dbReference type="AlphaFoldDB" id="C8NI65"/>
<name>C8NI65_9LACT</name>
<dbReference type="RefSeq" id="WP_005606104.1">
    <property type="nucleotide sequence ID" value="NZ_CP102283.1"/>
</dbReference>
<reference evidence="10 11" key="1">
    <citation type="submission" date="2009-08" db="EMBL/GenBank/DDBJ databases">
        <authorList>
            <person name="Muzny D."/>
            <person name="Qin X."/>
            <person name="Deng J."/>
            <person name="Jiang H."/>
            <person name="Liu Y."/>
            <person name="Qu J."/>
            <person name="Song X.-Z."/>
            <person name="Zhang L."/>
            <person name="Thornton R."/>
            <person name="Coyle M."/>
            <person name="Francisco L."/>
            <person name="Jackson L."/>
            <person name="Javaid M."/>
            <person name="Korchina V."/>
            <person name="Kovar C."/>
            <person name="Mata R."/>
            <person name="Mathew T."/>
            <person name="Ngo R."/>
            <person name="Nguyen L."/>
            <person name="Nguyen N."/>
            <person name="Okwuonu G."/>
            <person name="Ongeri F."/>
            <person name="Pham C."/>
            <person name="Simmons D."/>
            <person name="Wilczek-Boney K."/>
            <person name="Hale W."/>
            <person name="Jakkamsetti A."/>
            <person name="Pham P."/>
            <person name="Ruth R."/>
            <person name="San Lucas F."/>
            <person name="Warren J."/>
            <person name="Zhang J."/>
            <person name="Zhao Z."/>
            <person name="Zhou C."/>
            <person name="Zhu D."/>
            <person name="Lee S."/>
            <person name="Bess C."/>
            <person name="Blankenburg K."/>
            <person name="Forbes L."/>
            <person name="Fu Q."/>
            <person name="Gubbala S."/>
            <person name="Hirani K."/>
            <person name="Jayaseelan J.C."/>
            <person name="Lara F."/>
            <person name="Munidasa M."/>
            <person name="Palculict T."/>
            <person name="Patil S."/>
            <person name="Pu L.-L."/>
            <person name="Saada N."/>
            <person name="Tang L."/>
            <person name="Weissenberger G."/>
            <person name="Zhu Y."/>
            <person name="Hemphill L."/>
            <person name="Shang Y."/>
            <person name="Youmans B."/>
            <person name="Ayvaz T."/>
            <person name="Ross M."/>
            <person name="Santibanez J."/>
            <person name="Aqrawi P."/>
            <person name="Gross S."/>
            <person name="Joshi V."/>
            <person name="Fowler G."/>
            <person name="Nazareth L."/>
            <person name="Reid J."/>
            <person name="Worley K."/>
            <person name="Petrosino J."/>
            <person name="Highlander S."/>
            <person name="Gibbs R."/>
        </authorList>
    </citation>
    <scope>NUCLEOTIDE SEQUENCE [LARGE SCALE GENOMIC DNA]</scope>
    <source>
        <strain evidence="10 11">ATCC 49175</strain>
    </source>
</reference>
<dbReference type="EMBL" id="ACKZ01000026">
    <property type="protein sequence ID" value="EEW36621.1"/>
    <property type="molecule type" value="Genomic_DNA"/>
</dbReference>
<dbReference type="GO" id="GO:0016020">
    <property type="term" value="C:membrane"/>
    <property type="evidence" value="ECO:0007669"/>
    <property type="project" value="InterPro"/>
</dbReference>
<feature type="transmembrane region" description="Helical" evidence="9">
    <location>
        <begin position="184"/>
        <end position="205"/>
    </location>
</feature>
<feature type="transmembrane region" description="Helical" evidence="9">
    <location>
        <begin position="12"/>
        <end position="29"/>
    </location>
</feature>
<accession>C8NI65</accession>
<evidence type="ECO:0000256" key="5">
    <source>
        <dbReference type="ARBA" id="ARBA00022692"/>
    </source>
</evidence>
<keyword evidence="7 9" id="KW-1133">Transmembrane helix</keyword>
<evidence type="ECO:0000313" key="10">
    <source>
        <dbReference type="EMBL" id="EEW36621.1"/>
    </source>
</evidence>
<evidence type="ECO:0000256" key="1">
    <source>
        <dbReference type="ARBA" id="ARBA00006430"/>
    </source>
</evidence>
<evidence type="ECO:0000256" key="3">
    <source>
        <dbReference type="ARBA" id="ARBA00022475"/>
    </source>
</evidence>
<evidence type="ECO:0000256" key="2">
    <source>
        <dbReference type="ARBA" id="ARBA00022448"/>
    </source>
</evidence>
<proteinExistence type="inferred from homology"/>
<keyword evidence="5 9" id="KW-0812">Transmembrane</keyword>
<evidence type="ECO:0000256" key="6">
    <source>
        <dbReference type="ARBA" id="ARBA00022847"/>
    </source>
</evidence>
<dbReference type="Pfam" id="PF03812">
    <property type="entry name" value="KdgT"/>
    <property type="match status" value="1"/>
</dbReference>
<comment type="caution">
    <text evidence="10">The sequence shown here is derived from an EMBL/GenBank/DDBJ whole genome shotgun (WGS) entry which is preliminary data.</text>
</comment>
<feature type="transmembrane region" description="Helical" evidence="9">
    <location>
        <begin position="41"/>
        <end position="59"/>
    </location>
</feature>
<keyword evidence="2" id="KW-0813">Transport</keyword>
<dbReference type="eggNOG" id="ENOG502Z7JT">
    <property type="taxonomic scope" value="Bacteria"/>
</dbReference>